<keyword evidence="3" id="KW-1185">Reference proteome</keyword>
<reference evidence="2" key="1">
    <citation type="submission" date="2022-07" db="EMBL/GenBank/DDBJ databases">
        <title>Complete genome of CX2.</title>
        <authorList>
            <person name="Cao G."/>
        </authorList>
    </citation>
    <scope>NUCLEOTIDE SEQUENCE</scope>
    <source>
        <strain evidence="2">CX2</strain>
    </source>
</reference>
<dbReference type="PROSITE" id="PS51257">
    <property type="entry name" value="PROKAR_LIPOPROTEIN"/>
    <property type="match status" value="1"/>
</dbReference>
<evidence type="ECO:0000313" key="2">
    <source>
        <dbReference type="EMBL" id="UTT43695.1"/>
    </source>
</evidence>
<sequence length="271" mass="29560">MNKWMLPLALTVLLAGCGTADEAPTEEAAEETKTPLPEAVETLYASYQQALEDGDAAALKAIDYAGELTDIPATGAKTRELTPGDMYDSWVNEDGDVAFIVHEMEDADGNELPNRLSKVAIKEDDAWKLVITPALLPADVIGEVGAMLTGIEANEYGVNAEANARLAEVPEDEAGPIYDRVNAQTDYIALEADNNVFLLMTETLTVPENQDTMTGYFEAYRTWYTDNEAALQKAAAREDPVEYLEALEPLKQKLEQAIDGYDENLVDPSFG</sequence>
<feature type="chain" id="PRO_5046604243" evidence="1">
    <location>
        <begin position="21"/>
        <end position="271"/>
    </location>
</feature>
<dbReference type="Proteomes" id="UP001060325">
    <property type="component" value="Chromosome"/>
</dbReference>
<name>A0ABY5FQN3_9BACL</name>
<organism evidence="2 3">
    <name type="scientific">Exiguobacterium aurantiacum</name>
    <dbReference type="NCBI Taxonomy" id="33987"/>
    <lineage>
        <taxon>Bacteria</taxon>
        <taxon>Bacillati</taxon>
        <taxon>Bacillota</taxon>
        <taxon>Bacilli</taxon>
        <taxon>Bacillales</taxon>
        <taxon>Bacillales Family XII. Incertae Sedis</taxon>
        <taxon>Exiguobacterium</taxon>
    </lineage>
</organism>
<gene>
    <name evidence="2" type="ORF">NMQ00_04100</name>
</gene>
<feature type="signal peptide" evidence="1">
    <location>
        <begin position="1"/>
        <end position="20"/>
    </location>
</feature>
<accession>A0ABY5FQN3</accession>
<dbReference type="EMBL" id="CP101462">
    <property type="protein sequence ID" value="UTT43695.1"/>
    <property type="molecule type" value="Genomic_DNA"/>
</dbReference>
<evidence type="ECO:0000313" key="3">
    <source>
        <dbReference type="Proteomes" id="UP001060325"/>
    </source>
</evidence>
<evidence type="ECO:0000256" key="1">
    <source>
        <dbReference type="SAM" id="SignalP"/>
    </source>
</evidence>
<proteinExistence type="predicted"/>
<keyword evidence="1" id="KW-0732">Signal</keyword>
<protein>
    <submittedName>
        <fullName evidence="2">Nuclear transport factor 2 family protein</fullName>
    </submittedName>
</protein>
<dbReference type="RefSeq" id="WP_255178057.1">
    <property type="nucleotide sequence ID" value="NZ_CP101462.1"/>
</dbReference>